<feature type="domain" description="N-acetyltransferase" evidence="1">
    <location>
        <begin position="10"/>
        <end position="173"/>
    </location>
</feature>
<protein>
    <submittedName>
        <fullName evidence="2">GNAT family N-acetyltransferase</fullName>
    </submittedName>
</protein>
<evidence type="ECO:0000313" key="3">
    <source>
        <dbReference type="Proteomes" id="UP001168528"/>
    </source>
</evidence>
<organism evidence="2 3">
    <name type="scientific">Rhodocytophaga aerolata</name>
    <dbReference type="NCBI Taxonomy" id="455078"/>
    <lineage>
        <taxon>Bacteria</taxon>
        <taxon>Pseudomonadati</taxon>
        <taxon>Bacteroidota</taxon>
        <taxon>Cytophagia</taxon>
        <taxon>Cytophagales</taxon>
        <taxon>Rhodocytophagaceae</taxon>
        <taxon>Rhodocytophaga</taxon>
    </lineage>
</organism>
<dbReference type="EMBL" id="JAUKPO010000006">
    <property type="protein sequence ID" value="MDO1447278.1"/>
    <property type="molecule type" value="Genomic_DNA"/>
</dbReference>
<accession>A0ABT8R7P9</accession>
<dbReference type="InterPro" id="IPR051531">
    <property type="entry name" value="N-acetyltransferase"/>
</dbReference>
<keyword evidence="3" id="KW-1185">Reference proteome</keyword>
<reference evidence="2" key="1">
    <citation type="submission" date="2023-07" db="EMBL/GenBank/DDBJ databases">
        <title>The genome sequence of Rhodocytophaga aerolata KACC 12507.</title>
        <authorList>
            <person name="Zhang X."/>
        </authorList>
    </citation>
    <scope>NUCLEOTIDE SEQUENCE</scope>
    <source>
        <strain evidence="2">KACC 12507</strain>
    </source>
</reference>
<evidence type="ECO:0000313" key="2">
    <source>
        <dbReference type="EMBL" id="MDO1447278.1"/>
    </source>
</evidence>
<gene>
    <name evidence="2" type="ORF">Q0590_13495</name>
</gene>
<sequence>MQIFSETDRLTLRELLPTDALGMYELDADPEVHTYLGNKPVKSIEESRQIIEFIREQYVSNGIGRWAVIEKESQEFIGWAGLKFIRDTINRHTYYYDLGYRFIKRYWGKGYATEAAKASLAFGFNNLQLKEIYAMAHLANQASQQVLTKVGMQFIETFTYEEEQMNWYKMTNPLFF</sequence>
<dbReference type="PANTHER" id="PTHR43792:SF16">
    <property type="entry name" value="N-ACETYLTRANSFERASE DOMAIN-CONTAINING PROTEIN"/>
    <property type="match status" value="1"/>
</dbReference>
<dbReference type="SUPFAM" id="SSF55729">
    <property type="entry name" value="Acyl-CoA N-acyltransferases (Nat)"/>
    <property type="match status" value="1"/>
</dbReference>
<dbReference type="PANTHER" id="PTHR43792">
    <property type="entry name" value="GNAT FAMILY, PUTATIVE (AFU_ORTHOLOGUE AFUA_3G00765)-RELATED-RELATED"/>
    <property type="match status" value="1"/>
</dbReference>
<dbReference type="Gene3D" id="3.40.630.30">
    <property type="match status" value="1"/>
</dbReference>
<dbReference type="RefSeq" id="WP_302038078.1">
    <property type="nucleotide sequence ID" value="NZ_JAUKPO010000006.1"/>
</dbReference>
<name>A0ABT8R7P9_9BACT</name>
<dbReference type="Proteomes" id="UP001168528">
    <property type="component" value="Unassembled WGS sequence"/>
</dbReference>
<dbReference type="InterPro" id="IPR016181">
    <property type="entry name" value="Acyl_CoA_acyltransferase"/>
</dbReference>
<proteinExistence type="predicted"/>
<dbReference type="PROSITE" id="PS51186">
    <property type="entry name" value="GNAT"/>
    <property type="match status" value="1"/>
</dbReference>
<dbReference type="InterPro" id="IPR000182">
    <property type="entry name" value="GNAT_dom"/>
</dbReference>
<dbReference type="Pfam" id="PF13302">
    <property type="entry name" value="Acetyltransf_3"/>
    <property type="match status" value="1"/>
</dbReference>
<comment type="caution">
    <text evidence="2">The sequence shown here is derived from an EMBL/GenBank/DDBJ whole genome shotgun (WGS) entry which is preliminary data.</text>
</comment>
<evidence type="ECO:0000259" key="1">
    <source>
        <dbReference type="PROSITE" id="PS51186"/>
    </source>
</evidence>